<proteinExistence type="predicted"/>
<evidence type="ECO:0000313" key="3">
    <source>
        <dbReference type="Proteomes" id="UP000800094"/>
    </source>
</evidence>
<dbReference type="OrthoDB" id="3788624at2759"/>
<protein>
    <submittedName>
        <fullName evidence="2">Uncharacterized protein</fullName>
    </submittedName>
</protein>
<dbReference type="EMBL" id="ML987204">
    <property type="protein sequence ID" value="KAF2243882.1"/>
    <property type="molecule type" value="Genomic_DNA"/>
</dbReference>
<organism evidence="2 3">
    <name type="scientific">Trematosphaeria pertusa</name>
    <dbReference type="NCBI Taxonomy" id="390896"/>
    <lineage>
        <taxon>Eukaryota</taxon>
        <taxon>Fungi</taxon>
        <taxon>Dikarya</taxon>
        <taxon>Ascomycota</taxon>
        <taxon>Pezizomycotina</taxon>
        <taxon>Dothideomycetes</taxon>
        <taxon>Pleosporomycetidae</taxon>
        <taxon>Pleosporales</taxon>
        <taxon>Massarineae</taxon>
        <taxon>Trematosphaeriaceae</taxon>
        <taxon>Trematosphaeria</taxon>
    </lineage>
</organism>
<dbReference type="RefSeq" id="XP_033678886.1">
    <property type="nucleotide sequence ID" value="XM_033824193.1"/>
</dbReference>
<reference evidence="2" key="1">
    <citation type="journal article" date="2020" name="Stud. Mycol.">
        <title>101 Dothideomycetes genomes: a test case for predicting lifestyles and emergence of pathogens.</title>
        <authorList>
            <person name="Haridas S."/>
            <person name="Albert R."/>
            <person name="Binder M."/>
            <person name="Bloem J."/>
            <person name="Labutti K."/>
            <person name="Salamov A."/>
            <person name="Andreopoulos B."/>
            <person name="Baker S."/>
            <person name="Barry K."/>
            <person name="Bills G."/>
            <person name="Bluhm B."/>
            <person name="Cannon C."/>
            <person name="Castanera R."/>
            <person name="Culley D."/>
            <person name="Daum C."/>
            <person name="Ezra D."/>
            <person name="Gonzalez J."/>
            <person name="Henrissat B."/>
            <person name="Kuo A."/>
            <person name="Liang C."/>
            <person name="Lipzen A."/>
            <person name="Lutzoni F."/>
            <person name="Magnuson J."/>
            <person name="Mondo S."/>
            <person name="Nolan M."/>
            <person name="Ohm R."/>
            <person name="Pangilinan J."/>
            <person name="Park H.-J."/>
            <person name="Ramirez L."/>
            <person name="Alfaro M."/>
            <person name="Sun H."/>
            <person name="Tritt A."/>
            <person name="Yoshinaga Y."/>
            <person name="Zwiers L.-H."/>
            <person name="Turgeon B."/>
            <person name="Goodwin S."/>
            <person name="Spatafora J."/>
            <person name="Crous P."/>
            <person name="Grigoriev I."/>
        </authorList>
    </citation>
    <scope>NUCLEOTIDE SEQUENCE</scope>
    <source>
        <strain evidence="2">CBS 122368</strain>
    </source>
</reference>
<keyword evidence="3" id="KW-1185">Reference proteome</keyword>
<dbReference type="AlphaFoldDB" id="A0A6A6I1N3"/>
<feature type="region of interest" description="Disordered" evidence="1">
    <location>
        <begin position="1"/>
        <end position="40"/>
    </location>
</feature>
<evidence type="ECO:0000313" key="2">
    <source>
        <dbReference type="EMBL" id="KAF2243882.1"/>
    </source>
</evidence>
<dbReference type="Proteomes" id="UP000800094">
    <property type="component" value="Unassembled WGS sequence"/>
</dbReference>
<dbReference type="GeneID" id="54577523"/>
<evidence type="ECO:0000256" key="1">
    <source>
        <dbReference type="SAM" id="MobiDB-lite"/>
    </source>
</evidence>
<gene>
    <name evidence="2" type="ORF">BU26DRAFT_436805</name>
</gene>
<accession>A0A6A6I1N3</accession>
<sequence length="251" mass="27830">MSGTDDNHAAPAATGPSNTPGLTLMTPAMKRSARKVDPTNPSDAALIAAATKAGAEIYDSDAEDLPGLVNGTNKPQLFRNVSWGPAATDYSDDFPIHPEFSQFVPGRWERMPDGTVVDQKSKLIVKFTDKKGNKRIFANPPPKDWNNQEAITALNKRTVQQVRRNTDVRFREVVSAYVAPERRWILANLTDGKPAAGWKRFVEQFNNKFAGRLLPGQDKVRPVRTHSSLTKEVERFGPEFYSKGQIPPSRS</sequence>
<name>A0A6A6I1N3_9PLEO</name>